<evidence type="ECO:0000313" key="2">
    <source>
        <dbReference type="EMBL" id="CDO73723.1"/>
    </source>
</evidence>
<proteinExistence type="predicted"/>
<dbReference type="HOGENOM" id="CLU_058263_0_0_1"/>
<feature type="region of interest" description="Disordered" evidence="1">
    <location>
        <begin position="311"/>
        <end position="360"/>
    </location>
</feature>
<accession>A0A060SMS1</accession>
<dbReference type="OrthoDB" id="3223825at2759"/>
<sequence>MEECGAKGKKKATEDALFLERLEMLYEQSLSDLRAFADREGRPFDEVRRRMAEIHAKYLFDHSADGPSSSSESRKELIRRVLLNVSEQLQSLETIAGLQSFFLVVDPRDQRDEGFLGGTVLGREFWRGHRGGGSSGARLFKARCQGQAWPSSHPTAATTGSILPLMAASPLATQATPKGSARELKAALYAAMRDALRKASGIRNAEMKWTNHSKLDVYGVRIVGWPDQMPLQNPSSLSVAQNQLVFNMLGSGRIRFERLDGGQAAGDDISDGSRSFHGEEDAMFEDSIDYSWAFTDYEHDAPQVLRESADHYHTSTSAADSRCDDDRLSGILPKPGSSPDAGAKQIPEPITPKKRHVDET</sequence>
<gene>
    <name evidence="2" type="ORF">BN946_scf185015.g51</name>
</gene>
<evidence type="ECO:0000256" key="1">
    <source>
        <dbReference type="SAM" id="MobiDB-lite"/>
    </source>
</evidence>
<dbReference type="Proteomes" id="UP000029665">
    <property type="component" value="Unassembled WGS sequence"/>
</dbReference>
<dbReference type="OMA" id="KWTNHSK"/>
<evidence type="ECO:0000313" key="3">
    <source>
        <dbReference type="Proteomes" id="UP000029665"/>
    </source>
</evidence>
<dbReference type="AlphaFoldDB" id="A0A060SMS1"/>
<keyword evidence="3" id="KW-1185">Reference proteome</keyword>
<reference evidence="2" key="1">
    <citation type="submission" date="2014-01" db="EMBL/GenBank/DDBJ databases">
        <title>The genome of the white-rot fungus Pycnoporus cinnabarinus: a basidiomycete model with a versatile arsenal for lignocellulosic biomass breakdown.</title>
        <authorList>
            <person name="Levasseur A."/>
            <person name="Lomascolo A."/>
            <person name="Ruiz-Duenas F.J."/>
            <person name="Uzan E."/>
            <person name="Piumi F."/>
            <person name="Kues U."/>
            <person name="Ram A.F.J."/>
            <person name="Murat C."/>
            <person name="Haon M."/>
            <person name="Benoit I."/>
            <person name="Arfi Y."/>
            <person name="Chevret D."/>
            <person name="Drula E."/>
            <person name="Kwon M.J."/>
            <person name="Gouret P."/>
            <person name="Lesage-Meessen L."/>
            <person name="Lombard V."/>
            <person name="Mariette J."/>
            <person name="Noirot C."/>
            <person name="Park J."/>
            <person name="Patyshakuliyeva A."/>
            <person name="Wieneger R.A.B."/>
            <person name="Wosten H.A.B."/>
            <person name="Martin F."/>
            <person name="Coutinho P.M."/>
            <person name="de Vries R."/>
            <person name="Martinez A.T."/>
            <person name="Klopp C."/>
            <person name="Pontarotti P."/>
            <person name="Henrissat B."/>
            <person name="Record E."/>
        </authorList>
    </citation>
    <scope>NUCLEOTIDE SEQUENCE [LARGE SCALE GENOMIC DNA]</scope>
    <source>
        <strain evidence="2">BRFM137</strain>
    </source>
</reference>
<organism evidence="2 3">
    <name type="scientific">Pycnoporus cinnabarinus</name>
    <name type="common">Cinnabar-red polypore</name>
    <name type="synonym">Trametes cinnabarina</name>
    <dbReference type="NCBI Taxonomy" id="5643"/>
    <lineage>
        <taxon>Eukaryota</taxon>
        <taxon>Fungi</taxon>
        <taxon>Dikarya</taxon>
        <taxon>Basidiomycota</taxon>
        <taxon>Agaricomycotina</taxon>
        <taxon>Agaricomycetes</taxon>
        <taxon>Polyporales</taxon>
        <taxon>Polyporaceae</taxon>
        <taxon>Trametes</taxon>
    </lineage>
</organism>
<protein>
    <submittedName>
        <fullName evidence="2">Uncharacterized protein</fullName>
    </submittedName>
</protein>
<comment type="caution">
    <text evidence="2">The sequence shown here is derived from an EMBL/GenBank/DDBJ whole genome shotgun (WGS) entry which is preliminary data.</text>
</comment>
<dbReference type="EMBL" id="CCBP010000123">
    <property type="protein sequence ID" value="CDO73723.1"/>
    <property type="molecule type" value="Genomic_DNA"/>
</dbReference>
<name>A0A060SMS1_PYCCI</name>